<feature type="non-terminal residue" evidence="1">
    <location>
        <position position="1"/>
    </location>
</feature>
<protein>
    <submittedName>
        <fullName evidence="1">Uncharacterized protein</fullName>
    </submittedName>
</protein>
<sequence>MDAPQIPSIGEDNPLFCPVPTALSILESRARALAKTNLPEYDTRVIYVAELSK</sequence>
<proteinExistence type="predicted"/>
<reference evidence="1 2" key="1">
    <citation type="journal article" date="2018" name="PLoS ONE">
        <title>The draft genome of Kipferlia bialata reveals reductive genome evolution in fornicate parasites.</title>
        <authorList>
            <person name="Tanifuji G."/>
            <person name="Takabayashi S."/>
            <person name="Kume K."/>
            <person name="Takagi M."/>
            <person name="Nakayama T."/>
            <person name="Kamikawa R."/>
            <person name="Inagaki Y."/>
            <person name="Hashimoto T."/>
        </authorList>
    </citation>
    <scope>NUCLEOTIDE SEQUENCE [LARGE SCALE GENOMIC DNA]</scope>
    <source>
        <strain evidence="1">NY0173</strain>
    </source>
</reference>
<gene>
    <name evidence="1" type="ORF">KIPB_001922</name>
</gene>
<name>A0A9K3GEH4_9EUKA</name>
<dbReference type="Proteomes" id="UP000265618">
    <property type="component" value="Unassembled WGS sequence"/>
</dbReference>
<organism evidence="1 2">
    <name type="scientific">Kipferlia bialata</name>
    <dbReference type="NCBI Taxonomy" id="797122"/>
    <lineage>
        <taxon>Eukaryota</taxon>
        <taxon>Metamonada</taxon>
        <taxon>Carpediemonas-like organisms</taxon>
        <taxon>Kipferlia</taxon>
    </lineage>
</organism>
<comment type="caution">
    <text evidence="1">The sequence shown here is derived from an EMBL/GenBank/DDBJ whole genome shotgun (WGS) entry which is preliminary data.</text>
</comment>
<evidence type="ECO:0000313" key="2">
    <source>
        <dbReference type="Proteomes" id="UP000265618"/>
    </source>
</evidence>
<accession>A0A9K3GEH4</accession>
<evidence type="ECO:0000313" key="1">
    <source>
        <dbReference type="EMBL" id="GIQ81029.1"/>
    </source>
</evidence>
<dbReference type="EMBL" id="BDIP01000291">
    <property type="protein sequence ID" value="GIQ81029.1"/>
    <property type="molecule type" value="Genomic_DNA"/>
</dbReference>
<dbReference type="AlphaFoldDB" id="A0A9K3GEH4"/>
<keyword evidence="2" id="KW-1185">Reference proteome</keyword>